<dbReference type="GO" id="GO:0003714">
    <property type="term" value="F:transcription corepressor activity"/>
    <property type="evidence" value="ECO:0007669"/>
    <property type="project" value="TreeGrafter"/>
</dbReference>
<proteinExistence type="inferred from homology"/>
<dbReference type="SUPFAM" id="SSF52467">
    <property type="entry name" value="DHS-like NAD/FAD-binding domain"/>
    <property type="match status" value="1"/>
</dbReference>
<dbReference type="InterPro" id="IPR003000">
    <property type="entry name" value="Sirtuin"/>
</dbReference>
<dbReference type="InterPro" id="IPR050134">
    <property type="entry name" value="NAD-dep_sirtuin_deacylases"/>
</dbReference>
<accession>A0AAD3GYN7</accession>
<dbReference type="PANTHER" id="PTHR11085">
    <property type="entry name" value="NAD-DEPENDENT PROTEIN DEACYLASE SIRTUIN-5, MITOCHONDRIAL-RELATED"/>
    <property type="match status" value="1"/>
</dbReference>
<dbReference type="GO" id="GO:0000122">
    <property type="term" value="P:negative regulation of transcription by RNA polymerase II"/>
    <property type="evidence" value="ECO:0007669"/>
    <property type="project" value="TreeGrafter"/>
</dbReference>
<feature type="binding site" evidence="7">
    <location>
        <position position="178"/>
    </location>
    <ligand>
        <name>Zn(2+)</name>
        <dbReference type="ChEBI" id="CHEBI:29105"/>
    </ligand>
</feature>
<dbReference type="GO" id="GO:0017136">
    <property type="term" value="F:histone deacetylase activity, NAD-dependent"/>
    <property type="evidence" value="ECO:0007669"/>
    <property type="project" value="TreeGrafter"/>
</dbReference>
<dbReference type="PROSITE" id="PS50305">
    <property type="entry name" value="SIRTUIN"/>
    <property type="match status" value="1"/>
</dbReference>
<dbReference type="InterPro" id="IPR029035">
    <property type="entry name" value="DHS-like_NAD/FAD-binding_dom"/>
</dbReference>
<feature type="binding site" evidence="7">
    <location>
        <position position="200"/>
    </location>
    <ligand>
        <name>Zn(2+)</name>
        <dbReference type="ChEBI" id="CHEBI:29105"/>
    </ligand>
</feature>
<feature type="binding site" evidence="7">
    <location>
        <position position="175"/>
    </location>
    <ligand>
        <name>Zn(2+)</name>
        <dbReference type="ChEBI" id="CHEBI:29105"/>
    </ligand>
</feature>
<sequence length="335" mass="37675">MSSDNYAGRLSEYKNKGICGLPEKNETKRSLEHKLKRLIQLVKESNHTTVITGAGISTNAGIPDFRGPKGIWTLENKQKQAMRKSKKRKLTETSSSSCTSNATTANNIAAEMTPSASFETAKPTLTHRAITFLSSDPINQVQYTITQNVDGLHMRSGISRAKHCFLHGCIFTEKCEDCKKEFFRDYDIQGISFQYTGRVCESCNGKLRDTILDWEDDLPEDDWQRAQAECEQSDLILALGTSLRIQPVGDLPTWAKKGFVIVNKQETPYDGQAEMRIAADVDLVMDRLLKGLGYTDWDEPMKEKECAKNEAKAESCVDEKKENDERENDAIKVQS</sequence>
<keyword evidence="5" id="KW-0520">NAD</keyword>
<evidence type="ECO:0000256" key="5">
    <source>
        <dbReference type="ARBA" id="ARBA00023027"/>
    </source>
</evidence>
<evidence type="ECO:0000256" key="2">
    <source>
        <dbReference type="ARBA" id="ARBA00022679"/>
    </source>
</evidence>
<dbReference type="PANTHER" id="PTHR11085:SF12">
    <property type="entry name" value="NAD-DEPENDENT PROTEIN DEACYLASE SIRTUIN-6"/>
    <property type="match status" value="1"/>
</dbReference>
<comment type="similarity">
    <text evidence="6">Belongs to the sirtuin family. Class IV subfamily.</text>
</comment>
<feature type="region of interest" description="Disordered" evidence="8">
    <location>
        <begin position="82"/>
        <end position="106"/>
    </location>
</feature>
<dbReference type="GO" id="GO:0070403">
    <property type="term" value="F:NAD+ binding"/>
    <property type="evidence" value="ECO:0007669"/>
    <property type="project" value="InterPro"/>
</dbReference>
<dbReference type="EC" id="2.3.1.286" evidence="1"/>
<dbReference type="GO" id="GO:0005634">
    <property type="term" value="C:nucleus"/>
    <property type="evidence" value="ECO:0007669"/>
    <property type="project" value="TreeGrafter"/>
</dbReference>
<gene>
    <name evidence="10" type="ORF">CTEN210_00410</name>
</gene>
<dbReference type="AlphaFoldDB" id="A0AAD3GYN7"/>
<evidence type="ECO:0000313" key="10">
    <source>
        <dbReference type="EMBL" id="GFH43936.1"/>
    </source>
</evidence>
<evidence type="ECO:0000256" key="8">
    <source>
        <dbReference type="SAM" id="MobiDB-lite"/>
    </source>
</evidence>
<evidence type="ECO:0000256" key="4">
    <source>
        <dbReference type="ARBA" id="ARBA00022833"/>
    </source>
</evidence>
<feature type="binding site" evidence="7">
    <location>
        <position position="203"/>
    </location>
    <ligand>
        <name>Zn(2+)</name>
        <dbReference type="ChEBI" id="CHEBI:29105"/>
    </ligand>
</feature>
<evidence type="ECO:0000259" key="9">
    <source>
        <dbReference type="PROSITE" id="PS50305"/>
    </source>
</evidence>
<keyword evidence="3 7" id="KW-0479">Metal-binding</keyword>
<dbReference type="Pfam" id="PF02146">
    <property type="entry name" value="SIR2"/>
    <property type="match status" value="1"/>
</dbReference>
<keyword evidence="4 7" id="KW-0862">Zinc</keyword>
<feature type="compositionally biased region" description="Low complexity" evidence="8">
    <location>
        <begin position="92"/>
        <end position="106"/>
    </location>
</feature>
<feature type="active site" description="Proton acceptor" evidence="7">
    <location>
        <position position="167"/>
    </location>
</feature>
<comment type="caution">
    <text evidence="10">The sequence shown here is derived from an EMBL/GenBank/DDBJ whole genome shotgun (WGS) entry which is preliminary data.</text>
</comment>
<dbReference type="Proteomes" id="UP001054902">
    <property type="component" value="Unassembled WGS sequence"/>
</dbReference>
<dbReference type="Gene3D" id="3.40.50.1220">
    <property type="entry name" value="TPP-binding domain"/>
    <property type="match status" value="1"/>
</dbReference>
<organism evidence="10 11">
    <name type="scientific">Chaetoceros tenuissimus</name>
    <dbReference type="NCBI Taxonomy" id="426638"/>
    <lineage>
        <taxon>Eukaryota</taxon>
        <taxon>Sar</taxon>
        <taxon>Stramenopiles</taxon>
        <taxon>Ochrophyta</taxon>
        <taxon>Bacillariophyta</taxon>
        <taxon>Coscinodiscophyceae</taxon>
        <taxon>Chaetocerotophycidae</taxon>
        <taxon>Chaetocerotales</taxon>
        <taxon>Chaetocerotaceae</taxon>
        <taxon>Chaetoceros</taxon>
    </lineage>
</organism>
<evidence type="ECO:0000256" key="6">
    <source>
        <dbReference type="ARBA" id="ARBA00038170"/>
    </source>
</evidence>
<evidence type="ECO:0000313" key="11">
    <source>
        <dbReference type="Proteomes" id="UP001054902"/>
    </source>
</evidence>
<dbReference type="EMBL" id="BLLK01000019">
    <property type="protein sequence ID" value="GFH43936.1"/>
    <property type="molecule type" value="Genomic_DNA"/>
</dbReference>
<reference evidence="10 11" key="1">
    <citation type="journal article" date="2021" name="Sci. Rep.">
        <title>The genome of the diatom Chaetoceros tenuissimus carries an ancient integrated fragment of an extant virus.</title>
        <authorList>
            <person name="Hongo Y."/>
            <person name="Kimura K."/>
            <person name="Takaki Y."/>
            <person name="Yoshida Y."/>
            <person name="Baba S."/>
            <person name="Kobayashi G."/>
            <person name="Nagasaki K."/>
            <person name="Hano T."/>
            <person name="Tomaru Y."/>
        </authorList>
    </citation>
    <scope>NUCLEOTIDE SEQUENCE [LARGE SCALE GENOMIC DNA]</scope>
    <source>
        <strain evidence="10 11">NIES-3715</strain>
    </source>
</reference>
<keyword evidence="11" id="KW-1185">Reference proteome</keyword>
<dbReference type="Gene3D" id="2.20.28.200">
    <property type="match status" value="1"/>
</dbReference>
<dbReference type="InterPro" id="IPR026590">
    <property type="entry name" value="Ssirtuin_cat_dom"/>
</dbReference>
<name>A0AAD3GYN7_9STRA</name>
<keyword evidence="2" id="KW-0808">Transferase</keyword>
<evidence type="ECO:0000256" key="1">
    <source>
        <dbReference type="ARBA" id="ARBA00012928"/>
    </source>
</evidence>
<protein>
    <recommendedName>
        <fullName evidence="1">protein acetyllysine N-acetyltransferase</fullName>
        <ecNumber evidence="1">2.3.1.286</ecNumber>
    </recommendedName>
</protein>
<feature type="domain" description="Deacetylase sirtuin-type" evidence="9">
    <location>
        <begin position="28"/>
        <end position="295"/>
    </location>
</feature>
<evidence type="ECO:0000256" key="3">
    <source>
        <dbReference type="ARBA" id="ARBA00022723"/>
    </source>
</evidence>
<feature type="region of interest" description="Disordered" evidence="8">
    <location>
        <begin position="300"/>
        <end position="335"/>
    </location>
</feature>
<dbReference type="GO" id="GO:0046872">
    <property type="term" value="F:metal ion binding"/>
    <property type="evidence" value="ECO:0007669"/>
    <property type="project" value="UniProtKB-KW"/>
</dbReference>
<evidence type="ECO:0000256" key="7">
    <source>
        <dbReference type="PROSITE-ProRule" id="PRU00236"/>
    </source>
</evidence>